<dbReference type="Proteomes" id="UP001152531">
    <property type="component" value="Unassembled WGS sequence"/>
</dbReference>
<evidence type="ECO:0000313" key="2">
    <source>
        <dbReference type="Proteomes" id="UP001152531"/>
    </source>
</evidence>
<gene>
    <name evidence="1" type="ORF">CLIB1444_08S01420</name>
</gene>
<comment type="caution">
    <text evidence="1">The sequence shown here is derived from an EMBL/GenBank/DDBJ whole genome shotgun (WGS) entry which is preliminary data.</text>
</comment>
<reference evidence="1" key="1">
    <citation type="submission" date="2022-06" db="EMBL/GenBank/DDBJ databases">
        <authorList>
            <person name="Legras J.-L."/>
            <person name="Devillers H."/>
            <person name="Grondin C."/>
        </authorList>
    </citation>
    <scope>NUCLEOTIDE SEQUENCE</scope>
    <source>
        <strain evidence="1">CLIB 1444</strain>
    </source>
</reference>
<dbReference type="EMBL" id="CALSDN010000008">
    <property type="protein sequence ID" value="CAH6722080.1"/>
    <property type="molecule type" value="Genomic_DNA"/>
</dbReference>
<accession>A0ACA9YAJ1</accession>
<name>A0ACA9YAJ1_9ASCO</name>
<protein>
    <submittedName>
        <fullName evidence="1">Uncharacterized protein</fullName>
    </submittedName>
</protein>
<evidence type="ECO:0000313" key="1">
    <source>
        <dbReference type="EMBL" id="CAH6722080.1"/>
    </source>
</evidence>
<proteinExistence type="predicted"/>
<keyword evidence="2" id="KW-1185">Reference proteome</keyword>
<sequence length="356" mass="42151">MIVKRFKSNFIANALNLFRKDVAKTVSQSQSIIRHEDASNLNKFKDYKPSIISSVTYGPVQEQFLKGKHDKVIQGNKFNQDLQELIDILNLSNPKSIEYHKQLLNLNNQKFTNAIKTLSEDKLAEVLNFLLLQPQKNFEKLSIVMMNPKLNFKKIPEIEEFDLDEINEVKFKILMLRKYNLSHQPLKIMKSLKHNFHTIYPLIKDKSIPQYYERIFWYFYFRYNKDLKEKILELDDVYHSFTIWEALPNFQEVSKTILHSQKLSKFHEVFFSVVSNKSVGEIIKQNPNILNSMKKFSINHKIYANDLGSVNFAKLVNDQITPLLENPKSVQDLIEQLTEEDFKWNDKFMFLMNEIK</sequence>
<organism evidence="1 2">
    <name type="scientific">[Candida] jaroonii</name>
    <dbReference type="NCBI Taxonomy" id="467808"/>
    <lineage>
        <taxon>Eukaryota</taxon>
        <taxon>Fungi</taxon>
        <taxon>Dikarya</taxon>
        <taxon>Ascomycota</taxon>
        <taxon>Saccharomycotina</taxon>
        <taxon>Pichiomycetes</taxon>
        <taxon>Debaryomycetaceae</taxon>
        <taxon>Yamadazyma</taxon>
    </lineage>
</organism>